<protein>
    <recommendedName>
        <fullName evidence="1">Mutator-like transposase domain-containing protein</fullName>
    </recommendedName>
</protein>
<evidence type="ECO:0000259" key="1">
    <source>
        <dbReference type="Pfam" id="PF20700"/>
    </source>
</evidence>
<sequence length="725" mass="82451">MKSEQSPVSIAFRLEYKKESSQKLPVPPIWLYLQLVYISSSLDENISLIEKSHVVTNNTSIIPFVHKDEHVFNLKSVHNESEISEIVEDTIEIVTDNDESIKSIESKTFTHFHDEPNNGNNNYDAKANLNNSSEIDRENIHSHFITDTVSEIDEKDIDLEFDDQEGIDDSECDIDLDTDNDEIDYHESDSFDELDDPTTFLKTVRGSSTSLKVGKVGKSSEIIANDPKISSEDETKLPYHVDNDDVRGIVDLDYFANEIMIMVEEHLIYQKCSERLRCIKKRHLGLDTICTYHCRKCKLTNKIRTHRATDKKTELNCNEAAVLGTINIGIGQNQLLELFASMNIECMTGVTYKHIADKLLEILRTVSTNSMNKAGLLEKEHAVLNNQYHEVKSSTCEHSGKRFPWIAITCDGSWMTRSYGTNYASLSGLAVIVGMHTGKVLYVGVKNKYCAACSYAERNMVKPKEHNCFKNFDRDAASTAMESAILLEGFQDSVHTHKVLYKVMVADGDANAFKTLEDSAVYDAYDLMPVRIRCYNHLQRNLYKKLDTIGKAPTPAGQARKQYIPLRKKITEKIGLFRDLVSQCIAYRNEHDDEHASKVCELRRDILNLPNHIYGDHNECKERGYNCSEIEKICDDRESNYVPEMKQVGLFDKVFEAVNDLSVNSESLLYRVTNNYAEGFNSLVAVHIGGKRINWGTRGQYFMRALASAIRHNTGAFLSSIYEHI</sequence>
<dbReference type="InterPro" id="IPR049012">
    <property type="entry name" value="Mutator_transp_dom"/>
</dbReference>
<organism evidence="2 3">
    <name type="scientific">Trichogramma kaykai</name>
    <dbReference type="NCBI Taxonomy" id="54128"/>
    <lineage>
        <taxon>Eukaryota</taxon>
        <taxon>Metazoa</taxon>
        <taxon>Ecdysozoa</taxon>
        <taxon>Arthropoda</taxon>
        <taxon>Hexapoda</taxon>
        <taxon>Insecta</taxon>
        <taxon>Pterygota</taxon>
        <taxon>Neoptera</taxon>
        <taxon>Endopterygota</taxon>
        <taxon>Hymenoptera</taxon>
        <taxon>Apocrita</taxon>
        <taxon>Proctotrupomorpha</taxon>
        <taxon>Chalcidoidea</taxon>
        <taxon>Trichogrammatidae</taxon>
        <taxon>Trichogramma</taxon>
    </lineage>
</organism>
<gene>
    <name evidence="2" type="ORF">TKK_000367</name>
</gene>
<feature type="domain" description="Mutator-like transposase" evidence="1">
    <location>
        <begin position="263"/>
        <end position="626"/>
    </location>
</feature>
<name>A0ABD2XT08_9HYME</name>
<dbReference type="AlphaFoldDB" id="A0ABD2XT08"/>
<keyword evidence="3" id="KW-1185">Reference proteome</keyword>
<dbReference type="Proteomes" id="UP001627154">
    <property type="component" value="Unassembled WGS sequence"/>
</dbReference>
<reference evidence="2 3" key="1">
    <citation type="journal article" date="2024" name="bioRxiv">
        <title>A reference genome for Trichogramma kaykai: A tiny desert-dwelling parasitoid wasp with competing sex-ratio distorters.</title>
        <authorList>
            <person name="Culotta J."/>
            <person name="Lindsey A.R."/>
        </authorList>
    </citation>
    <scope>NUCLEOTIDE SEQUENCE [LARGE SCALE GENOMIC DNA]</scope>
    <source>
        <strain evidence="2 3">KSX58</strain>
    </source>
</reference>
<dbReference type="Pfam" id="PF20700">
    <property type="entry name" value="Mutator"/>
    <property type="match status" value="1"/>
</dbReference>
<comment type="caution">
    <text evidence="2">The sequence shown here is derived from an EMBL/GenBank/DDBJ whole genome shotgun (WGS) entry which is preliminary data.</text>
</comment>
<dbReference type="EMBL" id="JBJJXI010000003">
    <property type="protein sequence ID" value="KAL3407696.1"/>
    <property type="molecule type" value="Genomic_DNA"/>
</dbReference>
<proteinExistence type="predicted"/>
<evidence type="ECO:0000313" key="3">
    <source>
        <dbReference type="Proteomes" id="UP001627154"/>
    </source>
</evidence>
<evidence type="ECO:0000313" key="2">
    <source>
        <dbReference type="EMBL" id="KAL3407696.1"/>
    </source>
</evidence>
<accession>A0ABD2XT08</accession>